<dbReference type="GO" id="GO:0000435">
    <property type="term" value="P:positive regulation of transcription from RNA polymerase II promoter by galactose"/>
    <property type="evidence" value="ECO:0007669"/>
    <property type="project" value="TreeGrafter"/>
</dbReference>
<proteinExistence type="predicted"/>
<protein>
    <recommendedName>
        <fullName evidence="5">Xylanolytic transcriptional activator regulatory domain-containing protein</fullName>
    </recommendedName>
</protein>
<reference evidence="6 7" key="1">
    <citation type="submission" date="2020-07" db="EMBL/GenBank/DDBJ databases">
        <title>Metarhizium humberi genome.</title>
        <authorList>
            <person name="Lysoe E."/>
        </authorList>
    </citation>
    <scope>NUCLEOTIDE SEQUENCE [LARGE SCALE GENOMIC DNA]</scope>
    <source>
        <strain evidence="6 7">ESALQ1638</strain>
    </source>
</reference>
<dbReference type="InterPro" id="IPR007219">
    <property type="entry name" value="XnlR_reg_dom"/>
</dbReference>
<dbReference type="GO" id="GO:0006351">
    <property type="term" value="P:DNA-templated transcription"/>
    <property type="evidence" value="ECO:0007669"/>
    <property type="project" value="InterPro"/>
</dbReference>
<dbReference type="Gene3D" id="3.40.630.30">
    <property type="match status" value="1"/>
</dbReference>
<feature type="compositionally biased region" description="Polar residues" evidence="4">
    <location>
        <begin position="332"/>
        <end position="354"/>
    </location>
</feature>
<keyword evidence="1" id="KW-0805">Transcription regulation</keyword>
<dbReference type="Pfam" id="PF04082">
    <property type="entry name" value="Fungal_trans"/>
    <property type="match status" value="1"/>
</dbReference>
<organism evidence="6 7">
    <name type="scientific">Metarhizium humberi</name>
    <dbReference type="NCBI Taxonomy" id="2596975"/>
    <lineage>
        <taxon>Eukaryota</taxon>
        <taxon>Fungi</taxon>
        <taxon>Dikarya</taxon>
        <taxon>Ascomycota</taxon>
        <taxon>Pezizomycotina</taxon>
        <taxon>Sordariomycetes</taxon>
        <taxon>Hypocreomycetidae</taxon>
        <taxon>Hypocreales</taxon>
        <taxon>Clavicipitaceae</taxon>
        <taxon>Metarhizium</taxon>
    </lineage>
</organism>
<comment type="caution">
    <text evidence="6">The sequence shown here is derived from an EMBL/GenBank/DDBJ whole genome shotgun (WGS) entry which is preliminary data.</text>
</comment>
<dbReference type="GO" id="GO:0000978">
    <property type="term" value="F:RNA polymerase II cis-regulatory region sequence-specific DNA binding"/>
    <property type="evidence" value="ECO:0007669"/>
    <property type="project" value="TreeGrafter"/>
</dbReference>
<dbReference type="GO" id="GO:0000981">
    <property type="term" value="F:DNA-binding transcription factor activity, RNA polymerase II-specific"/>
    <property type="evidence" value="ECO:0007669"/>
    <property type="project" value="TreeGrafter"/>
</dbReference>
<dbReference type="GO" id="GO:0005634">
    <property type="term" value="C:nucleus"/>
    <property type="evidence" value="ECO:0007669"/>
    <property type="project" value="TreeGrafter"/>
</dbReference>
<keyword evidence="2" id="KW-0804">Transcription</keyword>
<sequence>MTVQLRIATDADAEAIATLAADAFHPDTDTISRRLFPQHLQPADCAAGDTLRLWRLARKSIKLTDKRINLIVAVDDDLRGQIVGFALWEIPAPNASDSELLPSAVSSPGLDEGAFEEMQRILVNHVRKHFGDQGTSNMWQYNVAHVLNSLLPRGRPRTRGDRDPDGFAARLHSEPEIMGTLLANSSSQNGVNNGAFTVASASKLLQLGNKILQGKGQPTNQMWNAQTNALKPPKTSSGITLGYSGMNNSVVSKPADVVLIAHSLAYSGTTFNSASKLQDLPTVYADGLPHLAEPHQTIGRGLLTSGPRSELPVSHPLHPAAPHPPPALLSPFQSSPDRVAQTSANQGNAVNQTPTAPPPGDMAGSQPSSGTPTSFPNAVAPERASGSTVSLTSAPTSGLKNADAMTGLVGDHTANVEYFGSSSAISFMRQINTAIDTLLGRSQVAAHSGSGVAQFSQTSIEAVPIDGGVVDPMTCTLPSRAFADGLMQDYYRLVWVILPIHDWLVFEKGYRAIWLGEPLPLPEKELYYMVNLAFALGSQFSDKVSPGKRNELGQTFWKRAQALYDPRLQPTATLGGVQCLLMMGLFLQGTSESHQCWMAIGSAVRMAQSLGLHMASTVSNESFRELEISRRVWHGCVSMDRILSMTFGRPSMIANWMSVAVPLPRMIDDDYLDTQTTSSSTRPDGEATKVSFFIESTTLYEIVNDSLLEIYMNPENKSTEDDVKLLTVVHHDSRLSKWLSSIPENLLYSVSSSAEDFILQRQRIVLRARYLHARILLLRPIVAEYHLKQPKPSRAQLLGFEDRALSQGIVDECLTLCFGAAHETIDMIYTHLDRETVTGPTPAWWFSVLFVYQAATVLLAQRFGPSEPRAFVSSLGDPGATWDKAMQLLKAYSQVGESARRCIAALEILSAKFQHHTSQNPAQYASTWIGETNSNTTQESRGQYGVLGDLGGDLDLSGVNLNDIQLNVDDMVWLNTSAGDVLF</sequence>
<name>A0A9P8M1E7_9HYPO</name>
<evidence type="ECO:0000256" key="2">
    <source>
        <dbReference type="ARBA" id="ARBA00023163"/>
    </source>
</evidence>
<dbReference type="CDD" id="cd12148">
    <property type="entry name" value="fungal_TF_MHR"/>
    <property type="match status" value="1"/>
</dbReference>
<keyword evidence="7" id="KW-1185">Reference proteome</keyword>
<gene>
    <name evidence="6" type="ORF">MHUMG1_10506</name>
</gene>
<accession>A0A9P8M1E7</accession>
<dbReference type="InterPro" id="IPR051127">
    <property type="entry name" value="Fungal_SecMet_Regulators"/>
</dbReference>
<dbReference type="PANTHER" id="PTHR47424:SF4">
    <property type="entry name" value="ZN(II)2CYS6 TRANSCRIPTION FACTOR (EUROFUNG)"/>
    <property type="match status" value="1"/>
</dbReference>
<dbReference type="PANTHER" id="PTHR47424">
    <property type="entry name" value="REGULATORY PROTEIN GAL4"/>
    <property type="match status" value="1"/>
</dbReference>
<evidence type="ECO:0000256" key="4">
    <source>
        <dbReference type="SAM" id="MobiDB-lite"/>
    </source>
</evidence>
<dbReference type="Proteomes" id="UP000764110">
    <property type="component" value="Unassembled WGS sequence"/>
</dbReference>
<feature type="compositionally biased region" description="Pro residues" evidence="4">
    <location>
        <begin position="319"/>
        <end position="328"/>
    </location>
</feature>
<keyword evidence="3" id="KW-0539">Nucleus</keyword>
<dbReference type="GO" id="GO:0008270">
    <property type="term" value="F:zinc ion binding"/>
    <property type="evidence" value="ECO:0007669"/>
    <property type="project" value="InterPro"/>
</dbReference>
<evidence type="ECO:0000256" key="3">
    <source>
        <dbReference type="ARBA" id="ARBA00023242"/>
    </source>
</evidence>
<feature type="compositionally biased region" description="Polar residues" evidence="4">
    <location>
        <begin position="365"/>
        <end position="376"/>
    </location>
</feature>
<feature type="compositionally biased region" description="Polar residues" evidence="4">
    <location>
        <begin position="385"/>
        <end position="398"/>
    </location>
</feature>
<feature type="region of interest" description="Disordered" evidence="4">
    <location>
        <begin position="298"/>
        <end position="398"/>
    </location>
</feature>
<evidence type="ECO:0000313" key="7">
    <source>
        <dbReference type="Proteomes" id="UP000764110"/>
    </source>
</evidence>
<dbReference type="AlphaFoldDB" id="A0A9P8M1E7"/>
<feature type="domain" description="Xylanolytic transcriptional activator regulatory" evidence="5">
    <location>
        <begin position="596"/>
        <end position="670"/>
    </location>
</feature>
<evidence type="ECO:0000259" key="5">
    <source>
        <dbReference type="SMART" id="SM00906"/>
    </source>
</evidence>
<dbReference type="SMART" id="SM00906">
    <property type="entry name" value="Fungal_trans"/>
    <property type="match status" value="1"/>
</dbReference>
<evidence type="ECO:0000313" key="6">
    <source>
        <dbReference type="EMBL" id="KAH0591741.1"/>
    </source>
</evidence>
<evidence type="ECO:0000256" key="1">
    <source>
        <dbReference type="ARBA" id="ARBA00023015"/>
    </source>
</evidence>
<dbReference type="EMBL" id="JACEFI010000049">
    <property type="protein sequence ID" value="KAH0591741.1"/>
    <property type="molecule type" value="Genomic_DNA"/>
</dbReference>